<evidence type="ECO:0000313" key="10">
    <source>
        <dbReference type="RefSeq" id="XP_034108840.1"/>
    </source>
</evidence>
<gene>
    <name evidence="10" type="primary">LOC117571001</name>
</gene>
<organism evidence="9 10">
    <name type="scientific">Drosophila albomicans</name>
    <name type="common">Fruit fly</name>
    <dbReference type="NCBI Taxonomy" id="7291"/>
    <lineage>
        <taxon>Eukaryota</taxon>
        <taxon>Metazoa</taxon>
        <taxon>Ecdysozoa</taxon>
        <taxon>Arthropoda</taxon>
        <taxon>Hexapoda</taxon>
        <taxon>Insecta</taxon>
        <taxon>Pterygota</taxon>
        <taxon>Neoptera</taxon>
        <taxon>Endopterygota</taxon>
        <taxon>Diptera</taxon>
        <taxon>Brachycera</taxon>
        <taxon>Muscomorpha</taxon>
        <taxon>Ephydroidea</taxon>
        <taxon>Drosophilidae</taxon>
        <taxon>Drosophila</taxon>
    </lineage>
</organism>
<dbReference type="GO" id="GO:0022857">
    <property type="term" value="F:transmembrane transporter activity"/>
    <property type="evidence" value="ECO:0007669"/>
    <property type="project" value="TreeGrafter"/>
</dbReference>
<sequence length="789" mass="89459">MDLQLELSRALQNRDLNTFKGALNLHANPNQPDGSNITIFEKALATAGCGEYIKLCLQYGCSGNYINTKNKAALNFASDSRDSGNLKVILDQTTVHLNNKYNGLTPINSLAKNLTAENANEVTKCIRLLLEKGACPNIADNVEMRPLNYVIIKKIEPSIKQELVDLFFHRVDIYLDEELCARLLQWNPQLNLPTASSPSNEVNKEQLLRALRTGNEGQFCQWLGNYKGDCIHLYEECITNGHHTALDSLLQHYPTKDRQIFVEFAIAYGNWYALDKLLQNWQMPKNMDVLSSLVCRLDERPQKSFSDFVKCFDILLGSGQVNLNIQDKSGRTPLHYATIYNHEYAVQQLLLHGASLNIDSVFTELAIDTIEPELLEEHFDNCITSNGKSRAAGDFEVTFNFKTFKIPDDMKFSRKSHSSEMRAIRAIGESKTHRHLLNHPLITSLIVCFKWQNISKQHYFYFMMSVALYLLMSLNIIFIYTPEVPGTLKFTFMALSWCSIAYLITVEMAMFVLLGFKQHFKRWRWINASLVVLAACSNILADPNSSLGTARIFAAFTIVLIAIRLTALIGSLPANFLSLYVLMLWEVCYTFMKSWLPYSILVIAFGLSFYLLDVLNSSDTSIAGAVIKTIVMSTGEFEESSIKFKGLFFARLFFIAFVLFIAIVLMNLLSALAFSDIQAIQAAAEVYSLNSLVDLLMFYDMCLDKYKFLKKFLKSTEIPELAFAYPNNEQIEITPTNNVEMEPLINANATTENSINIPPARVIINLSKVTVKRIHQLMEKRSKRKSNCL</sequence>
<keyword evidence="1" id="KW-0813">Transport</keyword>
<keyword evidence="3" id="KW-0677">Repeat</keyword>
<dbReference type="SMART" id="SM00248">
    <property type="entry name" value="ANK"/>
    <property type="match status" value="2"/>
</dbReference>
<dbReference type="Gene3D" id="1.25.40.20">
    <property type="entry name" value="Ankyrin repeat-containing domain"/>
    <property type="match status" value="2"/>
</dbReference>
<dbReference type="PANTHER" id="PTHR47143:SF4">
    <property type="entry name" value="TRANSIENT RECEPTOR POTENTIAL CATION CHANNEL PROTEIN PAINLESS"/>
    <property type="match status" value="1"/>
</dbReference>
<feature type="transmembrane region" description="Helical" evidence="8">
    <location>
        <begin position="459"/>
        <end position="480"/>
    </location>
</feature>
<dbReference type="AlphaFoldDB" id="A0A6P8XBR7"/>
<feature type="transmembrane region" description="Helical" evidence="8">
    <location>
        <begin position="492"/>
        <end position="516"/>
    </location>
</feature>
<evidence type="ECO:0000256" key="4">
    <source>
        <dbReference type="ARBA" id="ARBA00023043"/>
    </source>
</evidence>
<evidence type="ECO:0000256" key="5">
    <source>
        <dbReference type="ARBA" id="ARBA00023065"/>
    </source>
</evidence>
<dbReference type="OrthoDB" id="426293at2759"/>
<feature type="transmembrane region" description="Helical" evidence="8">
    <location>
        <begin position="553"/>
        <end position="583"/>
    </location>
</feature>
<dbReference type="GO" id="GO:1902495">
    <property type="term" value="C:transmembrane transporter complex"/>
    <property type="evidence" value="ECO:0007669"/>
    <property type="project" value="TreeGrafter"/>
</dbReference>
<feature type="transmembrane region" description="Helical" evidence="8">
    <location>
        <begin position="648"/>
        <end position="669"/>
    </location>
</feature>
<evidence type="ECO:0000256" key="7">
    <source>
        <dbReference type="PROSITE-ProRule" id="PRU00023"/>
    </source>
</evidence>
<accession>A0A6P8XBR7</accession>
<name>A0A6P8XBR7_DROAB</name>
<keyword evidence="9" id="KW-1185">Reference proteome</keyword>
<keyword evidence="8" id="KW-0812">Transmembrane</keyword>
<dbReference type="InterPro" id="IPR002110">
    <property type="entry name" value="Ankyrin_rpt"/>
</dbReference>
<dbReference type="PROSITE" id="PS50297">
    <property type="entry name" value="ANK_REP_REGION"/>
    <property type="match status" value="1"/>
</dbReference>
<dbReference type="Pfam" id="PF12796">
    <property type="entry name" value="Ank_2"/>
    <property type="match status" value="1"/>
</dbReference>
<evidence type="ECO:0000313" key="9">
    <source>
        <dbReference type="Proteomes" id="UP000515160"/>
    </source>
</evidence>
<proteinExistence type="predicted"/>
<feature type="transmembrane region" description="Helical" evidence="8">
    <location>
        <begin position="595"/>
        <end position="612"/>
    </location>
</feature>
<dbReference type="GeneID" id="117571001"/>
<feature type="transmembrane region" description="Helical" evidence="8">
    <location>
        <begin position="523"/>
        <end position="541"/>
    </location>
</feature>
<dbReference type="RefSeq" id="XP_034108840.1">
    <property type="nucleotide sequence ID" value="XM_034252949.2"/>
</dbReference>
<evidence type="ECO:0000256" key="2">
    <source>
        <dbReference type="ARBA" id="ARBA00022606"/>
    </source>
</evidence>
<dbReference type="PANTHER" id="PTHR47143">
    <property type="entry name" value="TRANSIENT RECEPTOR POTENTIAL CATION CHANNEL PROTEIN PAINLESS"/>
    <property type="match status" value="1"/>
</dbReference>
<protein>
    <submittedName>
        <fullName evidence="10">Transient receptor potential cation channel protein painless-like</fullName>
    </submittedName>
</protein>
<dbReference type="GO" id="GO:0034220">
    <property type="term" value="P:monoatomic ion transmembrane transport"/>
    <property type="evidence" value="ECO:0007669"/>
    <property type="project" value="UniProtKB-KW"/>
</dbReference>
<keyword evidence="6" id="KW-0407">Ion channel</keyword>
<keyword evidence="5" id="KW-0406">Ion transport</keyword>
<dbReference type="SUPFAM" id="SSF48403">
    <property type="entry name" value="Ankyrin repeat"/>
    <property type="match status" value="1"/>
</dbReference>
<evidence type="ECO:0000256" key="6">
    <source>
        <dbReference type="ARBA" id="ARBA00023303"/>
    </source>
</evidence>
<feature type="repeat" description="ANK" evidence="7">
    <location>
        <begin position="329"/>
        <end position="361"/>
    </location>
</feature>
<dbReference type="InterPro" id="IPR036770">
    <property type="entry name" value="Ankyrin_rpt-contain_sf"/>
</dbReference>
<keyword evidence="4 7" id="KW-0040">ANK repeat</keyword>
<reference evidence="10" key="1">
    <citation type="submission" date="2025-08" db="UniProtKB">
        <authorList>
            <consortium name="RefSeq"/>
        </authorList>
    </citation>
    <scope>IDENTIFICATION</scope>
    <source>
        <strain evidence="10">15112-1751.03</strain>
        <tissue evidence="10">Whole Adult</tissue>
    </source>
</reference>
<keyword evidence="8" id="KW-0472">Membrane</keyword>
<evidence type="ECO:0000256" key="3">
    <source>
        <dbReference type="ARBA" id="ARBA00022737"/>
    </source>
</evidence>
<keyword evidence="8" id="KW-1133">Transmembrane helix</keyword>
<dbReference type="InterPro" id="IPR052076">
    <property type="entry name" value="TRP_cation_channel"/>
</dbReference>
<evidence type="ECO:0000256" key="1">
    <source>
        <dbReference type="ARBA" id="ARBA00022448"/>
    </source>
</evidence>
<keyword evidence="2" id="KW-0716">Sensory transduction</keyword>
<evidence type="ECO:0000256" key="8">
    <source>
        <dbReference type="SAM" id="Phobius"/>
    </source>
</evidence>
<dbReference type="PROSITE" id="PS50088">
    <property type="entry name" value="ANK_REPEAT"/>
    <property type="match status" value="1"/>
</dbReference>
<dbReference type="Proteomes" id="UP000515160">
    <property type="component" value="Chromosome 3"/>
</dbReference>